<evidence type="ECO:0000256" key="5">
    <source>
        <dbReference type="ARBA" id="ARBA00022932"/>
    </source>
</evidence>
<keyword evidence="4" id="KW-0235">DNA replication</keyword>
<dbReference type="SUPFAM" id="SSF52540">
    <property type="entry name" value="P-loop containing nucleoside triphosphate hydrolases"/>
    <property type="match status" value="1"/>
</dbReference>
<evidence type="ECO:0000256" key="6">
    <source>
        <dbReference type="ARBA" id="ARBA00034754"/>
    </source>
</evidence>
<dbReference type="InterPro" id="IPR027417">
    <property type="entry name" value="P-loop_NTPase"/>
</dbReference>
<dbReference type="NCBIfam" id="TIGR01128">
    <property type="entry name" value="holA"/>
    <property type="match status" value="1"/>
</dbReference>
<gene>
    <name evidence="8" type="ORF">IB285_12365</name>
</gene>
<evidence type="ECO:0000313" key="9">
    <source>
        <dbReference type="Proteomes" id="UP000635384"/>
    </source>
</evidence>
<evidence type="ECO:0000256" key="1">
    <source>
        <dbReference type="ARBA" id="ARBA00012417"/>
    </source>
</evidence>
<accession>A0ABR8KVE2</accession>
<dbReference type="Gene3D" id="1.20.272.10">
    <property type="match status" value="1"/>
</dbReference>
<dbReference type="SUPFAM" id="SSF48019">
    <property type="entry name" value="post-AAA+ oligomerization domain-like"/>
    <property type="match status" value="1"/>
</dbReference>
<keyword evidence="2" id="KW-0808">Transferase</keyword>
<evidence type="ECO:0000313" key="8">
    <source>
        <dbReference type="EMBL" id="MBD2843048.1"/>
    </source>
</evidence>
<dbReference type="InterPro" id="IPR005790">
    <property type="entry name" value="DNA_polIII_delta"/>
</dbReference>
<name>A0ABR8KVE2_9SPHN</name>
<protein>
    <recommendedName>
        <fullName evidence="1">DNA-directed DNA polymerase</fullName>
        <ecNumber evidence="1">2.7.7.7</ecNumber>
    </recommendedName>
</protein>
<dbReference type="RefSeq" id="WP_190788453.1">
    <property type="nucleotide sequence ID" value="NZ_JACXLC010000001.1"/>
</dbReference>
<evidence type="ECO:0000256" key="7">
    <source>
        <dbReference type="ARBA" id="ARBA00049244"/>
    </source>
</evidence>
<dbReference type="InterPro" id="IPR008921">
    <property type="entry name" value="DNA_pol3_clamp-load_cplx_C"/>
</dbReference>
<keyword evidence="9" id="KW-1185">Reference proteome</keyword>
<proteinExistence type="inferred from homology"/>
<dbReference type="EMBL" id="JACXLC010000001">
    <property type="protein sequence ID" value="MBD2843048.1"/>
    <property type="molecule type" value="Genomic_DNA"/>
</dbReference>
<reference evidence="8 9" key="1">
    <citation type="submission" date="2020-09" db="EMBL/GenBank/DDBJ databases">
        <authorList>
            <person name="Yoon J.-W."/>
        </authorList>
    </citation>
    <scope>NUCLEOTIDE SEQUENCE [LARGE SCALE GENOMIC DNA]</scope>
    <source>
        <strain evidence="8 9">KMU-140</strain>
    </source>
</reference>
<evidence type="ECO:0000256" key="3">
    <source>
        <dbReference type="ARBA" id="ARBA00022695"/>
    </source>
</evidence>
<keyword evidence="5" id="KW-0239">DNA-directed DNA polymerase</keyword>
<evidence type="ECO:0000256" key="2">
    <source>
        <dbReference type="ARBA" id="ARBA00022679"/>
    </source>
</evidence>
<comment type="caution">
    <text evidence="8">The sequence shown here is derived from an EMBL/GenBank/DDBJ whole genome shotgun (WGS) entry which is preliminary data.</text>
</comment>
<dbReference type="PANTHER" id="PTHR34388">
    <property type="entry name" value="DNA POLYMERASE III SUBUNIT DELTA"/>
    <property type="match status" value="1"/>
</dbReference>
<evidence type="ECO:0000256" key="4">
    <source>
        <dbReference type="ARBA" id="ARBA00022705"/>
    </source>
</evidence>
<comment type="similarity">
    <text evidence="6">Belongs to the DNA polymerase HolA subunit family.</text>
</comment>
<organism evidence="8 9">
    <name type="scientific">Erythrobacter rubeus</name>
    <dbReference type="NCBI Taxonomy" id="2760803"/>
    <lineage>
        <taxon>Bacteria</taxon>
        <taxon>Pseudomonadati</taxon>
        <taxon>Pseudomonadota</taxon>
        <taxon>Alphaproteobacteria</taxon>
        <taxon>Sphingomonadales</taxon>
        <taxon>Erythrobacteraceae</taxon>
        <taxon>Erythrobacter/Porphyrobacter group</taxon>
        <taxon>Erythrobacter</taxon>
    </lineage>
</organism>
<sequence>MKATQKDFARGLPRGADQANIFFFCGPDEAGASAAAAKVVEAMADAGERFDISGADLRRDPAMLGDEARSESLFGDKRHILVRASGDEAHDAVKALIETSEAGGGDAAPVLIVATSATDKSRTAKLLDKRKDALVAMFYPPDMMSVAVSVRAMADAAGLRLGGDLAERIARAAGLDVRLAQSEVTKLALYCDADPQSPKAASVEDYAEIGAATEEDGFQPVVNAVMGGEINRLSTEIRRMRELGLNPVGLLLALERRAAQLAQILAKLGPRGSFDNLSKGEKAQLGIFWKEERDIRQQLARWHRSKLDRLIPRLVGLHRNLLANSQSAELLLAQDLAEIARFAVKR</sequence>
<comment type="catalytic activity">
    <reaction evidence="7">
        <text>DNA(n) + a 2'-deoxyribonucleoside 5'-triphosphate = DNA(n+1) + diphosphate</text>
        <dbReference type="Rhea" id="RHEA:22508"/>
        <dbReference type="Rhea" id="RHEA-COMP:17339"/>
        <dbReference type="Rhea" id="RHEA-COMP:17340"/>
        <dbReference type="ChEBI" id="CHEBI:33019"/>
        <dbReference type="ChEBI" id="CHEBI:61560"/>
        <dbReference type="ChEBI" id="CHEBI:173112"/>
        <dbReference type="EC" id="2.7.7.7"/>
    </reaction>
</comment>
<dbReference type="PANTHER" id="PTHR34388:SF1">
    <property type="entry name" value="DNA POLYMERASE III SUBUNIT DELTA"/>
    <property type="match status" value="1"/>
</dbReference>
<dbReference type="EC" id="2.7.7.7" evidence="1"/>
<dbReference type="Proteomes" id="UP000635384">
    <property type="component" value="Unassembled WGS sequence"/>
</dbReference>
<keyword evidence="3" id="KW-0548">Nucleotidyltransferase</keyword>